<dbReference type="Proteomes" id="UP000501534">
    <property type="component" value="Chromosome"/>
</dbReference>
<proteinExistence type="predicted"/>
<dbReference type="KEGG" id="uru:DSM104443_00605"/>
<organism evidence="1 2">
    <name type="scientific">Usitatibacter rugosus</name>
    <dbReference type="NCBI Taxonomy" id="2732067"/>
    <lineage>
        <taxon>Bacteria</taxon>
        <taxon>Pseudomonadati</taxon>
        <taxon>Pseudomonadota</taxon>
        <taxon>Betaproteobacteria</taxon>
        <taxon>Nitrosomonadales</taxon>
        <taxon>Usitatibacteraceae</taxon>
        <taxon>Usitatibacter</taxon>
    </lineage>
</organism>
<accession>A0A6M4GR52</accession>
<sequence>MYYFQCNKLRDGEKYQFLRDAFRTYDSSTLVGLARLPAKFIVTTNYDRALFDAIAKAQATSPLDYVYGDPDFPGVIFEEQFHVARLHGCAERPRTIQLTSAHYEAIRNDNSYIDVLTHLFSRTNLLFLGFSFLDPAIQLVLETVNKRLGPRTDGRHVALLPSNASGDFLARLERLNVAKVFYESTPDHAALWAAINSFSAATQAAAKPKGSPAPLGQARRYLAACYARVQMKHSLRPLAKTVVEGIVSQLLQNAQEGMTKDVLAQLVRGILRLDNSSASDLCDSALDALQADNLCTVTQKPSKTWTWTGPRSADQAIDSSIAKVAMAVCNRYVVHEGGQATSDVRKCVDEVVWHLVLKRGWDLGAAYASGRPPEDIDVEAVVARAGPFLSWKVIEALARTFTNLFRQPTAEEERELTALGRVSFALELILNTPRDALFHKEALPERIYLDANVLMPALTLGHPFHDIYRSVIQRLMDAAAEAKSTVEIVATSGILNEVISHRTLAEAEVKSYGQDALRSIATEIGLFGSHNVNVFVGAYSALLRRDPSLKFGDFLAKHAPYTTETELASWLKQKRIAIVEDAKADQALRAKISYELQKAFADELERGKRNLLLIDHDAAQLALLERDKQEGRRSLLVSADKRLRFAIGASQYPALAETVVSHIGLTQMVDLLVGLPEDQHDLGRLIWSSKVSTDTQQLHLYLLNRASAEYDEAILMNMGDVVEQIAAEAAESARHKNISFDFHDFKGREALLQFMQGYEDQFFAALREKIEKRLGEAS</sequence>
<dbReference type="EMBL" id="CP053069">
    <property type="protein sequence ID" value="QJR09556.1"/>
    <property type="molecule type" value="Genomic_DNA"/>
</dbReference>
<reference evidence="1 2" key="1">
    <citation type="submission" date="2020-04" db="EMBL/GenBank/DDBJ databases">
        <title>Usitatibacter rugosus gen. nov., sp. nov. and Usitatibacter palustris sp. nov., novel members of Usitatibacteraceae fam. nov. within the order Nitrosomonadales isolated from soil.</title>
        <authorList>
            <person name="Huber K.J."/>
            <person name="Neumann-Schaal M."/>
            <person name="Geppert A."/>
            <person name="Luckner M."/>
            <person name="Wanner G."/>
            <person name="Overmann J."/>
        </authorList>
    </citation>
    <scope>NUCLEOTIDE SEQUENCE [LARGE SCALE GENOMIC DNA]</scope>
    <source>
        <strain evidence="1 2">0125_3</strain>
    </source>
</reference>
<keyword evidence="2" id="KW-1185">Reference proteome</keyword>
<dbReference type="AlphaFoldDB" id="A0A6M4GR52"/>
<dbReference type="Pfam" id="PF13289">
    <property type="entry name" value="SIR2_2"/>
    <property type="match status" value="1"/>
</dbReference>
<gene>
    <name evidence="1" type="ORF">DSM104443_00605</name>
</gene>
<evidence type="ECO:0000313" key="2">
    <source>
        <dbReference type="Proteomes" id="UP000501534"/>
    </source>
</evidence>
<name>A0A6M4GR52_9PROT</name>
<protein>
    <submittedName>
        <fullName evidence="1">Uncharacterized protein</fullName>
    </submittedName>
</protein>
<evidence type="ECO:0000313" key="1">
    <source>
        <dbReference type="EMBL" id="QJR09556.1"/>
    </source>
</evidence>